<accession>A0A380P855</accession>
<dbReference type="RefSeq" id="WP_057746444.1">
    <property type="nucleotide sequence ID" value="NZ_CYXF01000066.1"/>
</dbReference>
<proteinExistence type="predicted"/>
<dbReference type="AlphaFoldDB" id="A0A380P855"/>
<evidence type="ECO:0000313" key="1">
    <source>
        <dbReference type="EMBL" id="SUP61393.1"/>
    </source>
</evidence>
<sequence>MILIKLEPDERKELRKRVAYLQRHGDDHNRTLSKAMIARKIHISATTLAKALKTNNEFSIDTHDKIVDWLEKDK</sequence>
<evidence type="ECO:0000313" key="2">
    <source>
        <dbReference type="Proteomes" id="UP000254621"/>
    </source>
</evidence>
<dbReference type="OrthoDB" id="2455104at2"/>
<dbReference type="EMBL" id="UHIV01000007">
    <property type="protein sequence ID" value="SUP61393.1"/>
    <property type="molecule type" value="Genomic_DNA"/>
</dbReference>
<organism evidence="1 2">
    <name type="scientific">Weissella viridescens</name>
    <name type="common">Lactobacillus viridescens</name>
    <dbReference type="NCBI Taxonomy" id="1629"/>
    <lineage>
        <taxon>Bacteria</taxon>
        <taxon>Bacillati</taxon>
        <taxon>Bacillota</taxon>
        <taxon>Bacilli</taxon>
        <taxon>Lactobacillales</taxon>
        <taxon>Lactobacillaceae</taxon>
        <taxon>Weissella</taxon>
    </lineage>
</organism>
<name>A0A380P855_WEIVI</name>
<protein>
    <submittedName>
        <fullName evidence="1">Uncharacterized protein</fullName>
    </submittedName>
</protein>
<gene>
    <name evidence="1" type="ORF">NCTC13645_02548</name>
</gene>
<dbReference type="Proteomes" id="UP000254621">
    <property type="component" value="Unassembled WGS sequence"/>
</dbReference>
<reference evidence="1 2" key="1">
    <citation type="submission" date="2018-06" db="EMBL/GenBank/DDBJ databases">
        <authorList>
            <consortium name="Pathogen Informatics"/>
            <person name="Doyle S."/>
        </authorList>
    </citation>
    <scope>NUCLEOTIDE SEQUENCE [LARGE SCALE GENOMIC DNA]</scope>
    <source>
        <strain evidence="1 2">NCTC13645</strain>
    </source>
</reference>